<sequence>MTQQPAFPDADTSLTLTGPAGVLEVVVEYPEADAEAAAQPVVAIVCHPLPTEGGTMNNKVVTMAARALRELGITTVRFNFRGTGNSAGEFDEGEGERDDLRAVADWVRAARPDAALWLAGFSFGAYVSIRASAELQPAALISLAPPAGRWDFADAAPAMPWLVVQGEEDEIVDPHAVYDWLEKLAPPQLTLVKMPACTHFFHGKLVDLRGVIKNTARHWLPAPANA</sequence>
<accession>A0A344J7X1</accession>
<dbReference type="Gene3D" id="3.40.50.1820">
    <property type="entry name" value="alpha/beta hydrolase"/>
    <property type="match status" value="1"/>
</dbReference>
<dbReference type="InterPro" id="IPR000383">
    <property type="entry name" value="Xaa-Pro-like_dom"/>
</dbReference>
<evidence type="ECO:0000313" key="2">
    <source>
        <dbReference type="EMBL" id="AXA85131.1"/>
    </source>
</evidence>
<gene>
    <name evidence="2" type="ORF">DCD74_10955</name>
</gene>
<dbReference type="Proteomes" id="UP000251842">
    <property type="component" value="Chromosome"/>
</dbReference>
<evidence type="ECO:0000313" key="3">
    <source>
        <dbReference type="Proteomes" id="UP000251842"/>
    </source>
</evidence>
<evidence type="ECO:0000259" key="1">
    <source>
        <dbReference type="Pfam" id="PF02129"/>
    </source>
</evidence>
<feature type="domain" description="Xaa-Pro dipeptidyl-peptidase-like" evidence="1">
    <location>
        <begin position="64"/>
        <end position="154"/>
    </location>
</feature>
<organism evidence="2 3">
    <name type="scientific">Solilutibacter oculi</name>
    <dbReference type="NCBI Taxonomy" id="2698682"/>
    <lineage>
        <taxon>Bacteria</taxon>
        <taxon>Pseudomonadati</taxon>
        <taxon>Pseudomonadota</taxon>
        <taxon>Gammaproteobacteria</taxon>
        <taxon>Lysobacterales</taxon>
        <taxon>Lysobacteraceae</taxon>
        <taxon>Solilutibacter</taxon>
    </lineage>
</organism>
<keyword evidence="2" id="KW-0378">Hydrolase</keyword>
<keyword evidence="3" id="KW-1185">Reference proteome</keyword>
<name>A0A344J7X1_9GAMM</name>
<dbReference type="PANTHER" id="PTHR42103">
    <property type="entry name" value="ALPHA/BETA-HYDROLASES SUPERFAMILY PROTEIN"/>
    <property type="match status" value="1"/>
</dbReference>
<dbReference type="RefSeq" id="WP_112927342.1">
    <property type="nucleotide sequence ID" value="NZ_CP029556.1"/>
</dbReference>
<dbReference type="EMBL" id="CP029556">
    <property type="protein sequence ID" value="AXA85131.1"/>
    <property type="molecule type" value="Genomic_DNA"/>
</dbReference>
<dbReference type="Pfam" id="PF02129">
    <property type="entry name" value="Peptidase_S15"/>
    <property type="match status" value="1"/>
</dbReference>
<dbReference type="KEGG" id="lue:DCD74_10955"/>
<proteinExistence type="predicted"/>
<protein>
    <submittedName>
        <fullName evidence="2">Alpha/beta hydrolase</fullName>
    </submittedName>
</protein>
<dbReference type="SUPFAM" id="SSF53474">
    <property type="entry name" value="alpha/beta-Hydrolases"/>
    <property type="match status" value="1"/>
</dbReference>
<dbReference type="GO" id="GO:0016787">
    <property type="term" value="F:hydrolase activity"/>
    <property type="evidence" value="ECO:0007669"/>
    <property type="project" value="UniProtKB-KW"/>
</dbReference>
<reference evidence="3" key="1">
    <citation type="submission" date="2018-05" db="EMBL/GenBank/DDBJ databases">
        <title>Luteimonas pekinense sp. nov., isolated from human Meibomian gland secretions, Beijing, China.</title>
        <authorList>
            <person name="Wen T."/>
            <person name="Bai H."/>
            <person name="Lv H."/>
        </authorList>
    </citation>
    <scope>NUCLEOTIDE SEQUENCE [LARGE SCALE GENOMIC DNA]</scope>
    <source>
        <strain evidence="3">83-4</strain>
    </source>
</reference>
<dbReference type="OrthoDB" id="9800435at2"/>
<dbReference type="PANTHER" id="PTHR42103:SF2">
    <property type="entry name" value="AB HYDROLASE-1 DOMAIN-CONTAINING PROTEIN"/>
    <property type="match status" value="1"/>
</dbReference>
<dbReference type="AlphaFoldDB" id="A0A344J7X1"/>
<dbReference type="InterPro" id="IPR029058">
    <property type="entry name" value="AB_hydrolase_fold"/>
</dbReference>